<sequence>MAEAAEWQQRMFHRIDRFSTGDIHDPQSWIAVGRPISVSMSPQGRGTLVWKVFNVYGVQAISAQNEESDISEAEKTLKAERARLCPPFINTIARPLFQCHTELELPKGLCVALAGHEFLWTNFTTHGPLSAGAVFLVDGNSFQRDGGEGFLINTELTCYSPSQDANQQRTHFPDTERPGHKAEPTTAAHTRLYQTVQHHAPMTRMDLESPEDMAIAELIPDVKALVQAPEYHIEPFLCILCYALLRHLAGATDPRMTDTKGLVQVFYDCLRHVRFASLSTAPTDQGPLSMVDFPAVRRALSDPMAALLECIRGSCTEPQLAGPGAAVDFTHGQSSLSWMTRYHLGT</sequence>
<gene>
    <name evidence="2" type="ORF">OBBRIDRAFT_826327</name>
</gene>
<accession>A0A8E2AWU9</accession>
<dbReference type="OrthoDB" id="3271155at2759"/>
<protein>
    <submittedName>
        <fullName evidence="2">Uncharacterized protein</fullName>
    </submittedName>
</protein>
<feature type="region of interest" description="Disordered" evidence="1">
    <location>
        <begin position="163"/>
        <end position="182"/>
    </location>
</feature>
<evidence type="ECO:0000313" key="3">
    <source>
        <dbReference type="Proteomes" id="UP000250043"/>
    </source>
</evidence>
<keyword evidence="3" id="KW-1185">Reference proteome</keyword>
<evidence type="ECO:0000313" key="2">
    <source>
        <dbReference type="EMBL" id="OCH89765.1"/>
    </source>
</evidence>
<proteinExistence type="predicted"/>
<dbReference type="EMBL" id="KV722419">
    <property type="protein sequence ID" value="OCH89765.1"/>
    <property type="molecule type" value="Genomic_DNA"/>
</dbReference>
<evidence type="ECO:0000256" key="1">
    <source>
        <dbReference type="SAM" id="MobiDB-lite"/>
    </source>
</evidence>
<dbReference type="Proteomes" id="UP000250043">
    <property type="component" value="Unassembled WGS sequence"/>
</dbReference>
<dbReference type="AlphaFoldDB" id="A0A8E2AWU9"/>
<organism evidence="2 3">
    <name type="scientific">Obba rivulosa</name>
    <dbReference type="NCBI Taxonomy" id="1052685"/>
    <lineage>
        <taxon>Eukaryota</taxon>
        <taxon>Fungi</taxon>
        <taxon>Dikarya</taxon>
        <taxon>Basidiomycota</taxon>
        <taxon>Agaricomycotina</taxon>
        <taxon>Agaricomycetes</taxon>
        <taxon>Polyporales</taxon>
        <taxon>Gelatoporiaceae</taxon>
        <taxon>Obba</taxon>
    </lineage>
</organism>
<feature type="compositionally biased region" description="Basic and acidic residues" evidence="1">
    <location>
        <begin position="171"/>
        <end position="182"/>
    </location>
</feature>
<name>A0A8E2AWU9_9APHY</name>
<reference evidence="2 3" key="1">
    <citation type="submission" date="2016-07" db="EMBL/GenBank/DDBJ databases">
        <title>Draft genome of the white-rot fungus Obba rivulosa 3A-2.</title>
        <authorList>
            <consortium name="DOE Joint Genome Institute"/>
            <person name="Miettinen O."/>
            <person name="Riley R."/>
            <person name="Acob R."/>
            <person name="Barry K."/>
            <person name="Cullen D."/>
            <person name="De Vries R."/>
            <person name="Hainaut M."/>
            <person name="Hatakka A."/>
            <person name="Henrissat B."/>
            <person name="Hilden K."/>
            <person name="Kuo R."/>
            <person name="Labutti K."/>
            <person name="Lipzen A."/>
            <person name="Makela M.R."/>
            <person name="Sandor L."/>
            <person name="Spatafora J.W."/>
            <person name="Grigoriev I.V."/>
            <person name="Hibbett D.S."/>
        </authorList>
    </citation>
    <scope>NUCLEOTIDE SEQUENCE [LARGE SCALE GENOMIC DNA]</scope>
    <source>
        <strain evidence="2 3">3A-2</strain>
    </source>
</reference>